<evidence type="ECO:0000313" key="1">
    <source>
        <dbReference type="EMBL" id="KAJ1164677.1"/>
    </source>
</evidence>
<accession>A0AAV7SKQ6</accession>
<protein>
    <submittedName>
        <fullName evidence="1">Uncharacterized protein</fullName>
    </submittedName>
</protein>
<evidence type="ECO:0000313" key="2">
    <source>
        <dbReference type="Proteomes" id="UP001066276"/>
    </source>
</evidence>
<organism evidence="1 2">
    <name type="scientific">Pleurodeles waltl</name>
    <name type="common">Iberian ribbed newt</name>
    <dbReference type="NCBI Taxonomy" id="8319"/>
    <lineage>
        <taxon>Eukaryota</taxon>
        <taxon>Metazoa</taxon>
        <taxon>Chordata</taxon>
        <taxon>Craniata</taxon>
        <taxon>Vertebrata</taxon>
        <taxon>Euteleostomi</taxon>
        <taxon>Amphibia</taxon>
        <taxon>Batrachia</taxon>
        <taxon>Caudata</taxon>
        <taxon>Salamandroidea</taxon>
        <taxon>Salamandridae</taxon>
        <taxon>Pleurodelinae</taxon>
        <taxon>Pleurodeles</taxon>
    </lineage>
</organism>
<dbReference type="Proteomes" id="UP001066276">
    <property type="component" value="Chromosome 4_2"/>
</dbReference>
<dbReference type="EMBL" id="JANPWB010000008">
    <property type="protein sequence ID" value="KAJ1164677.1"/>
    <property type="molecule type" value="Genomic_DNA"/>
</dbReference>
<gene>
    <name evidence="1" type="ORF">NDU88_005111</name>
</gene>
<sequence>MSPYANRNYEGEQFQKCNALSAPRPCHRPQFRAVLTVPVQAKPRPASRVGKDLNVPVHNLPRLQRNTIEMLQKHAPHPQVRFYPHTQPHMMVRKLSACQGQD</sequence>
<keyword evidence="2" id="KW-1185">Reference proteome</keyword>
<reference evidence="1" key="1">
    <citation type="journal article" date="2022" name="bioRxiv">
        <title>Sequencing and chromosome-scale assembly of the giantPleurodeles waltlgenome.</title>
        <authorList>
            <person name="Brown T."/>
            <person name="Elewa A."/>
            <person name="Iarovenko S."/>
            <person name="Subramanian E."/>
            <person name="Araus A.J."/>
            <person name="Petzold A."/>
            <person name="Susuki M."/>
            <person name="Suzuki K.-i.T."/>
            <person name="Hayashi T."/>
            <person name="Toyoda A."/>
            <person name="Oliveira C."/>
            <person name="Osipova E."/>
            <person name="Leigh N.D."/>
            <person name="Simon A."/>
            <person name="Yun M.H."/>
        </authorList>
    </citation>
    <scope>NUCLEOTIDE SEQUENCE</scope>
    <source>
        <strain evidence="1">20211129_DDA</strain>
        <tissue evidence="1">Liver</tissue>
    </source>
</reference>
<name>A0AAV7SKQ6_PLEWA</name>
<comment type="caution">
    <text evidence="1">The sequence shown here is derived from an EMBL/GenBank/DDBJ whole genome shotgun (WGS) entry which is preliminary data.</text>
</comment>
<dbReference type="AlphaFoldDB" id="A0AAV7SKQ6"/>
<proteinExistence type="predicted"/>